<evidence type="ECO:0000313" key="2">
    <source>
        <dbReference type="Proteomes" id="UP000053660"/>
    </source>
</evidence>
<name>A0A0B1SK52_OESDE</name>
<sequence>MELREKPALEKLLKDAPVEYFSNILLYIDTLDYASIPDYDHVAAQLEASLEAYNLKYADPPDWDTMMAYLGPRYEKTLSYKLQCKERNSSGLLAKANFKFSEIML</sequence>
<accession>A0A0B1SK52</accession>
<reference evidence="1 2" key="1">
    <citation type="submission" date="2014-03" db="EMBL/GenBank/DDBJ databases">
        <title>Draft genome of the hookworm Oesophagostomum dentatum.</title>
        <authorList>
            <person name="Mitreva M."/>
        </authorList>
    </citation>
    <scope>NUCLEOTIDE SEQUENCE [LARGE SCALE GENOMIC DNA]</scope>
    <source>
        <strain evidence="1 2">OD-Hann</strain>
    </source>
</reference>
<dbReference type="Proteomes" id="UP000053660">
    <property type="component" value="Unassembled WGS sequence"/>
</dbReference>
<evidence type="ECO:0000313" key="1">
    <source>
        <dbReference type="EMBL" id="KHJ84261.1"/>
    </source>
</evidence>
<proteinExistence type="predicted"/>
<dbReference type="OrthoDB" id="10020333at2759"/>
<keyword evidence="2" id="KW-1185">Reference proteome</keyword>
<organism evidence="1 2">
    <name type="scientific">Oesophagostomum dentatum</name>
    <name type="common">Nodular worm</name>
    <dbReference type="NCBI Taxonomy" id="61180"/>
    <lineage>
        <taxon>Eukaryota</taxon>
        <taxon>Metazoa</taxon>
        <taxon>Ecdysozoa</taxon>
        <taxon>Nematoda</taxon>
        <taxon>Chromadorea</taxon>
        <taxon>Rhabditida</taxon>
        <taxon>Rhabditina</taxon>
        <taxon>Rhabditomorpha</taxon>
        <taxon>Strongyloidea</taxon>
        <taxon>Strongylidae</taxon>
        <taxon>Oesophagostomum</taxon>
    </lineage>
</organism>
<dbReference type="EMBL" id="KN569351">
    <property type="protein sequence ID" value="KHJ84261.1"/>
    <property type="molecule type" value="Genomic_DNA"/>
</dbReference>
<gene>
    <name evidence="1" type="ORF">OESDEN_16028</name>
</gene>
<dbReference type="AlphaFoldDB" id="A0A0B1SK52"/>
<protein>
    <submittedName>
        <fullName evidence="1">Uncharacterized protein</fullName>
    </submittedName>
</protein>